<dbReference type="PANTHER" id="PTHR10687">
    <property type="entry name" value="SECRETORY CARRIER-ASSOCIATED MEMBRANE PROTEIN SCAMP"/>
    <property type="match status" value="1"/>
</dbReference>
<evidence type="ECO:0000256" key="6">
    <source>
        <dbReference type="ARBA" id="ARBA00022927"/>
    </source>
</evidence>
<evidence type="ECO:0000256" key="1">
    <source>
        <dbReference type="ARBA" id="ARBA00004141"/>
    </source>
</evidence>
<comment type="function">
    <text evidence="9">Probably involved in membrane protein trafficking.</text>
</comment>
<comment type="caution">
    <text evidence="12">The sequence shown here is derived from an EMBL/GenBank/DDBJ whole genome shotgun (WGS) entry which is preliminary data.</text>
</comment>
<keyword evidence="4" id="KW-0597">Phosphoprotein</keyword>
<sequence>MPERLNNFPPLPAILPVKPCFYQNVEEEIPAQHQQLVRRVYNLWILYSVTLCVNVVSCVAWWAGGGSGVNFGLALLWLLLFSPCSYICWFRPLYKAFRADSSFNFMVFFYVFFLQCVLVVIQAVGISGWGASGWVATILFFSDNVGSAVVMLLSALLFTAVAVLMGLVFIKVHRLYRGGGGSLQRAQEEWNSGAWKSTPAREADFNTISSGPSLPQYPTAVPSYPDNGPW</sequence>
<feature type="transmembrane region" description="Helical" evidence="10">
    <location>
        <begin position="43"/>
        <end position="63"/>
    </location>
</feature>
<keyword evidence="8 10" id="KW-0472">Membrane</keyword>
<keyword evidence="6" id="KW-0653">Protein transport</keyword>
<evidence type="ECO:0000256" key="4">
    <source>
        <dbReference type="ARBA" id="ARBA00022553"/>
    </source>
</evidence>
<keyword evidence="5 10" id="KW-0812">Transmembrane</keyword>
<dbReference type="EMBL" id="JARO02009904">
    <property type="protein sequence ID" value="KPP61171.1"/>
    <property type="molecule type" value="Genomic_DNA"/>
</dbReference>
<dbReference type="PANTHER" id="PTHR10687:SF11">
    <property type="entry name" value="SECRETORY CARRIER-ASSOCIATED MEMBRANE PROTEIN 4"/>
    <property type="match status" value="1"/>
</dbReference>
<dbReference type="Proteomes" id="UP000034805">
    <property type="component" value="Unassembled WGS sequence"/>
</dbReference>
<evidence type="ECO:0000256" key="5">
    <source>
        <dbReference type="ARBA" id="ARBA00022692"/>
    </source>
</evidence>
<dbReference type="Pfam" id="PF04144">
    <property type="entry name" value="SCAMP"/>
    <property type="match status" value="1"/>
</dbReference>
<evidence type="ECO:0000313" key="12">
    <source>
        <dbReference type="EMBL" id="KPP61171.1"/>
    </source>
</evidence>
<proteinExistence type="inferred from homology"/>
<keyword evidence="3 10" id="KW-0813">Transport</keyword>
<evidence type="ECO:0000256" key="8">
    <source>
        <dbReference type="ARBA" id="ARBA00023136"/>
    </source>
</evidence>
<evidence type="ECO:0000256" key="9">
    <source>
        <dbReference type="ARBA" id="ARBA00037350"/>
    </source>
</evidence>
<evidence type="ECO:0000256" key="11">
    <source>
        <dbReference type="SAM" id="MobiDB-lite"/>
    </source>
</evidence>
<feature type="region of interest" description="Disordered" evidence="11">
    <location>
        <begin position="207"/>
        <end position="230"/>
    </location>
</feature>
<feature type="transmembrane region" description="Helical" evidence="10">
    <location>
        <begin position="102"/>
        <end position="125"/>
    </location>
</feature>
<gene>
    <name evidence="12" type="ORF">Z043_120765</name>
</gene>
<keyword evidence="7 10" id="KW-1133">Transmembrane helix</keyword>
<evidence type="ECO:0000256" key="2">
    <source>
        <dbReference type="ARBA" id="ARBA00010482"/>
    </source>
</evidence>
<feature type="transmembrane region" description="Helical" evidence="10">
    <location>
        <begin position="69"/>
        <end position="90"/>
    </location>
</feature>
<feature type="transmembrane region" description="Helical" evidence="10">
    <location>
        <begin position="145"/>
        <end position="170"/>
    </location>
</feature>
<evidence type="ECO:0000256" key="7">
    <source>
        <dbReference type="ARBA" id="ARBA00022989"/>
    </source>
</evidence>
<dbReference type="GO" id="GO:0015031">
    <property type="term" value="P:protein transport"/>
    <property type="evidence" value="ECO:0007669"/>
    <property type="project" value="UniProtKB-KW"/>
</dbReference>
<evidence type="ECO:0000256" key="3">
    <source>
        <dbReference type="ARBA" id="ARBA00022448"/>
    </source>
</evidence>
<comment type="similarity">
    <text evidence="2 10">Belongs to the SCAMP family.</text>
</comment>
<dbReference type="GO" id="GO:0055038">
    <property type="term" value="C:recycling endosome membrane"/>
    <property type="evidence" value="ECO:0007669"/>
    <property type="project" value="TreeGrafter"/>
</dbReference>
<dbReference type="AlphaFoldDB" id="A0A0P7UIU3"/>
<dbReference type="GO" id="GO:0032588">
    <property type="term" value="C:trans-Golgi network membrane"/>
    <property type="evidence" value="ECO:0007669"/>
    <property type="project" value="TreeGrafter"/>
</dbReference>
<name>A0A0P7UIU3_SCLFO</name>
<reference evidence="12 13" key="1">
    <citation type="submission" date="2015-08" db="EMBL/GenBank/DDBJ databases">
        <title>The genome of the Asian arowana (Scleropages formosus).</title>
        <authorList>
            <person name="Tan M.H."/>
            <person name="Gan H.M."/>
            <person name="Croft L.J."/>
            <person name="Austin C.M."/>
        </authorList>
    </citation>
    <scope>NUCLEOTIDE SEQUENCE [LARGE SCALE GENOMIC DNA]</scope>
    <source>
        <strain evidence="12">Aro1</strain>
    </source>
</reference>
<evidence type="ECO:0000256" key="10">
    <source>
        <dbReference type="RuleBase" id="RU363122"/>
    </source>
</evidence>
<accession>A0A0P7UIU3</accession>
<organism evidence="12 13">
    <name type="scientific">Scleropages formosus</name>
    <name type="common">Asian bonytongue</name>
    <name type="synonym">Osteoglossum formosum</name>
    <dbReference type="NCBI Taxonomy" id="113540"/>
    <lineage>
        <taxon>Eukaryota</taxon>
        <taxon>Metazoa</taxon>
        <taxon>Chordata</taxon>
        <taxon>Craniata</taxon>
        <taxon>Vertebrata</taxon>
        <taxon>Euteleostomi</taxon>
        <taxon>Actinopterygii</taxon>
        <taxon>Neopterygii</taxon>
        <taxon>Teleostei</taxon>
        <taxon>Osteoglossocephala</taxon>
        <taxon>Osteoglossomorpha</taxon>
        <taxon>Osteoglossiformes</taxon>
        <taxon>Osteoglossidae</taxon>
        <taxon>Scleropages</taxon>
    </lineage>
</organism>
<protein>
    <recommendedName>
        <fullName evidence="10">Secretory carrier-associated membrane protein</fullName>
        <shortName evidence="10">Secretory carrier membrane protein</shortName>
    </recommendedName>
</protein>
<comment type="subcellular location">
    <subcellularLocation>
        <location evidence="1 10">Membrane</location>
        <topology evidence="1 10">Multi-pass membrane protein</topology>
    </subcellularLocation>
</comment>
<dbReference type="InterPro" id="IPR007273">
    <property type="entry name" value="SCAMP"/>
</dbReference>
<evidence type="ECO:0000313" key="13">
    <source>
        <dbReference type="Proteomes" id="UP000034805"/>
    </source>
</evidence>